<dbReference type="GO" id="GO:0005829">
    <property type="term" value="C:cytosol"/>
    <property type="evidence" value="ECO:0007669"/>
    <property type="project" value="TreeGrafter"/>
</dbReference>
<dbReference type="InterPro" id="IPR018490">
    <property type="entry name" value="cNMP-bd_dom_sf"/>
</dbReference>
<evidence type="ECO:0000256" key="3">
    <source>
        <dbReference type="ARBA" id="ARBA00023163"/>
    </source>
</evidence>
<dbReference type="InterPro" id="IPR050397">
    <property type="entry name" value="Env_Response_Regulators"/>
</dbReference>
<dbReference type="AlphaFoldDB" id="A0A2V4A4L0"/>
<dbReference type="InterPro" id="IPR012318">
    <property type="entry name" value="HTH_CRP"/>
</dbReference>
<feature type="domain" description="Cyclic nucleotide-binding" evidence="4">
    <location>
        <begin position="18"/>
        <end position="121"/>
    </location>
</feature>
<comment type="caution">
    <text evidence="6">The sequence shown here is derived from an EMBL/GenBank/DDBJ whole genome shotgun (WGS) entry which is preliminary data.</text>
</comment>
<dbReference type="SUPFAM" id="SSF46785">
    <property type="entry name" value="Winged helix' DNA-binding domain"/>
    <property type="match status" value="1"/>
</dbReference>
<proteinExistence type="predicted"/>
<evidence type="ECO:0000256" key="2">
    <source>
        <dbReference type="ARBA" id="ARBA00023125"/>
    </source>
</evidence>
<dbReference type="SMART" id="SM00419">
    <property type="entry name" value="HTH_CRP"/>
    <property type="match status" value="1"/>
</dbReference>
<evidence type="ECO:0000259" key="4">
    <source>
        <dbReference type="PROSITE" id="PS50042"/>
    </source>
</evidence>
<dbReference type="OrthoDB" id="1116216at2"/>
<protein>
    <recommendedName>
        <fullName evidence="8">Crp/Fnr family transcriptional regulator</fullName>
    </recommendedName>
</protein>
<keyword evidence="2" id="KW-0238">DNA-binding</keyword>
<evidence type="ECO:0000313" key="6">
    <source>
        <dbReference type="EMBL" id="PXY02300.1"/>
    </source>
</evidence>
<feature type="domain" description="HTH crp-type" evidence="5">
    <location>
        <begin position="152"/>
        <end position="221"/>
    </location>
</feature>
<dbReference type="InterPro" id="IPR036388">
    <property type="entry name" value="WH-like_DNA-bd_sf"/>
</dbReference>
<dbReference type="PANTHER" id="PTHR24567:SF74">
    <property type="entry name" value="HTH-TYPE TRANSCRIPTIONAL REGULATOR ARCR"/>
    <property type="match status" value="1"/>
</dbReference>
<evidence type="ECO:0008006" key="8">
    <source>
        <dbReference type="Google" id="ProtNLM"/>
    </source>
</evidence>
<reference evidence="6 7" key="1">
    <citation type="submission" date="2018-05" db="EMBL/GenBank/DDBJ databases">
        <title>Marinifilum breve JC075T sp. nov., a marine bacterium isolated from Yongle Blue Hole in the South China Sea.</title>
        <authorList>
            <person name="Fu T."/>
        </authorList>
    </citation>
    <scope>NUCLEOTIDE SEQUENCE [LARGE SCALE GENOMIC DNA]</scope>
    <source>
        <strain evidence="6 7">JC075</strain>
    </source>
</reference>
<dbReference type="Gene3D" id="1.10.10.10">
    <property type="entry name" value="Winged helix-like DNA-binding domain superfamily/Winged helix DNA-binding domain"/>
    <property type="match status" value="1"/>
</dbReference>
<dbReference type="RefSeq" id="WP_110359934.1">
    <property type="nucleotide sequence ID" value="NZ_QFLI01000002.1"/>
</dbReference>
<dbReference type="EMBL" id="QFLI01000002">
    <property type="protein sequence ID" value="PXY02300.1"/>
    <property type="molecule type" value="Genomic_DNA"/>
</dbReference>
<name>A0A2V4A4L0_9BACT</name>
<dbReference type="InterPro" id="IPR036390">
    <property type="entry name" value="WH_DNA-bd_sf"/>
</dbReference>
<dbReference type="Proteomes" id="UP000248079">
    <property type="component" value="Unassembled WGS sequence"/>
</dbReference>
<keyword evidence="3" id="KW-0804">Transcription</keyword>
<dbReference type="Gene3D" id="2.60.120.10">
    <property type="entry name" value="Jelly Rolls"/>
    <property type="match status" value="1"/>
</dbReference>
<dbReference type="Pfam" id="PF00027">
    <property type="entry name" value="cNMP_binding"/>
    <property type="match status" value="1"/>
</dbReference>
<keyword evidence="7" id="KW-1185">Reference proteome</keyword>
<dbReference type="PROSITE" id="PS51063">
    <property type="entry name" value="HTH_CRP_2"/>
    <property type="match status" value="1"/>
</dbReference>
<dbReference type="SMART" id="SM00100">
    <property type="entry name" value="cNMP"/>
    <property type="match status" value="1"/>
</dbReference>
<dbReference type="InterPro" id="IPR000595">
    <property type="entry name" value="cNMP-bd_dom"/>
</dbReference>
<organism evidence="6 7">
    <name type="scientific">Marinifilum breve</name>
    <dbReference type="NCBI Taxonomy" id="2184082"/>
    <lineage>
        <taxon>Bacteria</taxon>
        <taxon>Pseudomonadati</taxon>
        <taxon>Bacteroidota</taxon>
        <taxon>Bacteroidia</taxon>
        <taxon>Marinilabiliales</taxon>
        <taxon>Marinifilaceae</taxon>
    </lineage>
</organism>
<sequence>MTCKFTNTCTIHNKNLTLFDELSDEEKKLVEENTLTVSYKKGETICKQGSFASNVMHIKEGLAKVYLESETNNLILKIAPKNSLIGMPSIYEGNNTAVYSVATYTESVVDLIDMKVFQQLLKTNAKFAFRALNIMNENIIQIYGRFFCISNKQLHGRIADILLCLKNRVYKSNTYEFAFSRSELAELTNMSTESVIRVMKNFKDDGLILQKDKTLEILNAEMLSKISNLG</sequence>
<gene>
    <name evidence="6" type="ORF">DF185_06540</name>
</gene>
<evidence type="ECO:0000256" key="1">
    <source>
        <dbReference type="ARBA" id="ARBA00023015"/>
    </source>
</evidence>
<dbReference type="CDD" id="cd00038">
    <property type="entry name" value="CAP_ED"/>
    <property type="match status" value="1"/>
</dbReference>
<dbReference type="GO" id="GO:0003700">
    <property type="term" value="F:DNA-binding transcription factor activity"/>
    <property type="evidence" value="ECO:0007669"/>
    <property type="project" value="TreeGrafter"/>
</dbReference>
<evidence type="ECO:0000313" key="7">
    <source>
        <dbReference type="Proteomes" id="UP000248079"/>
    </source>
</evidence>
<dbReference type="Pfam" id="PF13545">
    <property type="entry name" value="HTH_Crp_2"/>
    <property type="match status" value="1"/>
</dbReference>
<dbReference type="PANTHER" id="PTHR24567">
    <property type="entry name" value="CRP FAMILY TRANSCRIPTIONAL REGULATORY PROTEIN"/>
    <property type="match status" value="1"/>
</dbReference>
<dbReference type="InterPro" id="IPR014710">
    <property type="entry name" value="RmlC-like_jellyroll"/>
</dbReference>
<keyword evidence="1" id="KW-0805">Transcription regulation</keyword>
<accession>A0A2V4A4L0</accession>
<dbReference type="GO" id="GO:0003677">
    <property type="term" value="F:DNA binding"/>
    <property type="evidence" value="ECO:0007669"/>
    <property type="project" value="UniProtKB-KW"/>
</dbReference>
<evidence type="ECO:0000259" key="5">
    <source>
        <dbReference type="PROSITE" id="PS51063"/>
    </source>
</evidence>
<dbReference type="SUPFAM" id="SSF51206">
    <property type="entry name" value="cAMP-binding domain-like"/>
    <property type="match status" value="1"/>
</dbReference>
<dbReference type="PROSITE" id="PS50042">
    <property type="entry name" value="CNMP_BINDING_3"/>
    <property type="match status" value="1"/>
</dbReference>